<keyword evidence="2" id="KW-1185">Reference proteome</keyword>
<evidence type="ECO:0000313" key="1">
    <source>
        <dbReference type="EMBL" id="ELK28402.1"/>
    </source>
</evidence>
<reference evidence="2" key="1">
    <citation type="journal article" date="2013" name="Science">
        <title>Comparative analysis of bat genomes provides insight into the evolution of flight and immunity.</title>
        <authorList>
            <person name="Zhang G."/>
            <person name="Cowled C."/>
            <person name="Shi Z."/>
            <person name="Huang Z."/>
            <person name="Bishop-Lilly K.A."/>
            <person name="Fang X."/>
            <person name="Wynne J.W."/>
            <person name="Xiong Z."/>
            <person name="Baker M.L."/>
            <person name="Zhao W."/>
            <person name="Tachedjian M."/>
            <person name="Zhu Y."/>
            <person name="Zhou P."/>
            <person name="Jiang X."/>
            <person name="Ng J."/>
            <person name="Yang L."/>
            <person name="Wu L."/>
            <person name="Xiao J."/>
            <person name="Feng Y."/>
            <person name="Chen Y."/>
            <person name="Sun X."/>
            <person name="Zhang Y."/>
            <person name="Marsh G.A."/>
            <person name="Crameri G."/>
            <person name="Broder C.C."/>
            <person name="Frey K.G."/>
            <person name="Wang L.F."/>
            <person name="Wang J."/>
        </authorList>
    </citation>
    <scope>NUCLEOTIDE SEQUENCE [LARGE SCALE GENOMIC DNA]</scope>
</reference>
<accession>L5LQT7</accession>
<gene>
    <name evidence="1" type="ORF">MDA_GLEAN10007588</name>
</gene>
<protein>
    <submittedName>
        <fullName evidence="1">Glycogenin-1</fullName>
    </submittedName>
</protein>
<name>L5LQT7_MYODS</name>
<dbReference type="AlphaFoldDB" id="L5LQT7"/>
<organism evidence="1 2">
    <name type="scientific">Myotis davidii</name>
    <name type="common">David's myotis</name>
    <dbReference type="NCBI Taxonomy" id="225400"/>
    <lineage>
        <taxon>Eukaryota</taxon>
        <taxon>Metazoa</taxon>
        <taxon>Chordata</taxon>
        <taxon>Craniata</taxon>
        <taxon>Vertebrata</taxon>
        <taxon>Euteleostomi</taxon>
        <taxon>Mammalia</taxon>
        <taxon>Eutheria</taxon>
        <taxon>Laurasiatheria</taxon>
        <taxon>Chiroptera</taxon>
        <taxon>Yangochiroptera</taxon>
        <taxon>Vespertilionidae</taxon>
        <taxon>Myotis</taxon>
    </lineage>
</organism>
<proteinExistence type="predicted"/>
<dbReference type="Proteomes" id="UP000010556">
    <property type="component" value="Unassembled WGS sequence"/>
</dbReference>
<sequence length="117" mass="13258">MPAPSAWVCDTWVSSEKAMVLPSWLRKEFLSLWWDIFTTSVSPLLQQFGLISDTHPHLSVEDVSGAVSHLSLGETPATAQPFVSSEERKERWEQGQADYMGADSFDNIKRKRDTYLP</sequence>
<evidence type="ECO:0000313" key="2">
    <source>
        <dbReference type="Proteomes" id="UP000010556"/>
    </source>
</evidence>
<dbReference type="EMBL" id="KB109242">
    <property type="protein sequence ID" value="ELK28402.1"/>
    <property type="molecule type" value="Genomic_DNA"/>
</dbReference>